<evidence type="ECO:0000313" key="2">
    <source>
        <dbReference type="Proteomes" id="UP001341281"/>
    </source>
</evidence>
<name>A0AAQ3TEF0_PASNO</name>
<dbReference type="PROSITE" id="PS51257">
    <property type="entry name" value="PROKAR_LIPOPROTEIN"/>
    <property type="match status" value="1"/>
</dbReference>
<organism evidence="1 2">
    <name type="scientific">Paspalum notatum var. saurae</name>
    <dbReference type="NCBI Taxonomy" id="547442"/>
    <lineage>
        <taxon>Eukaryota</taxon>
        <taxon>Viridiplantae</taxon>
        <taxon>Streptophyta</taxon>
        <taxon>Embryophyta</taxon>
        <taxon>Tracheophyta</taxon>
        <taxon>Spermatophyta</taxon>
        <taxon>Magnoliopsida</taxon>
        <taxon>Liliopsida</taxon>
        <taxon>Poales</taxon>
        <taxon>Poaceae</taxon>
        <taxon>PACMAD clade</taxon>
        <taxon>Panicoideae</taxon>
        <taxon>Andropogonodae</taxon>
        <taxon>Paspaleae</taxon>
        <taxon>Paspalinae</taxon>
        <taxon>Paspalum</taxon>
    </lineage>
</organism>
<gene>
    <name evidence="1" type="ORF">U9M48_020505</name>
</gene>
<keyword evidence="2" id="KW-1185">Reference proteome</keyword>
<sequence length="91" mass="9713">MKKLSSCHSSLPAMYALIIVAIAISCSVVHCSKAARTQGSEIKLLLLMATMHACRCCCRSSSRWRPSGHIAADADRRATDKIEAAVLPIGA</sequence>
<accession>A0AAQ3TEF0</accession>
<dbReference type="EMBL" id="CP144748">
    <property type="protein sequence ID" value="WVZ71978.1"/>
    <property type="molecule type" value="Genomic_DNA"/>
</dbReference>
<proteinExistence type="predicted"/>
<dbReference type="Proteomes" id="UP001341281">
    <property type="component" value="Chromosome 04"/>
</dbReference>
<reference evidence="1 2" key="1">
    <citation type="submission" date="2024-02" db="EMBL/GenBank/DDBJ databases">
        <title>High-quality chromosome-scale genome assembly of Pensacola bahiagrass (Paspalum notatum Flugge var. saurae).</title>
        <authorList>
            <person name="Vega J.M."/>
            <person name="Podio M."/>
            <person name="Orjuela J."/>
            <person name="Siena L.A."/>
            <person name="Pessino S.C."/>
            <person name="Combes M.C."/>
            <person name="Mariac C."/>
            <person name="Albertini E."/>
            <person name="Pupilli F."/>
            <person name="Ortiz J.P.A."/>
            <person name="Leblanc O."/>
        </authorList>
    </citation>
    <scope>NUCLEOTIDE SEQUENCE [LARGE SCALE GENOMIC DNA]</scope>
    <source>
        <strain evidence="1">R1</strain>
        <tissue evidence="1">Leaf</tissue>
    </source>
</reference>
<dbReference type="AlphaFoldDB" id="A0AAQ3TEF0"/>
<protein>
    <submittedName>
        <fullName evidence="1">Uncharacterized protein</fullName>
    </submittedName>
</protein>
<evidence type="ECO:0000313" key="1">
    <source>
        <dbReference type="EMBL" id="WVZ71978.1"/>
    </source>
</evidence>